<dbReference type="AlphaFoldDB" id="A0A3S4F9Q7"/>
<dbReference type="CDD" id="cd01172">
    <property type="entry name" value="RfaE_like"/>
    <property type="match status" value="1"/>
</dbReference>
<evidence type="ECO:0000256" key="4">
    <source>
        <dbReference type="ARBA" id="ARBA00022679"/>
    </source>
</evidence>
<evidence type="ECO:0000256" key="6">
    <source>
        <dbReference type="ARBA" id="ARBA00022741"/>
    </source>
</evidence>
<comment type="subunit">
    <text evidence="12">Homodimer.</text>
</comment>
<dbReference type="UniPathway" id="UPA00958"/>
<proteinExistence type="inferred from homology"/>
<evidence type="ECO:0000256" key="11">
    <source>
        <dbReference type="ARBA" id="ARBA00047428"/>
    </source>
</evidence>
<evidence type="ECO:0000313" key="17">
    <source>
        <dbReference type="Proteomes" id="UP000289200"/>
    </source>
</evidence>
<protein>
    <recommendedName>
        <fullName evidence="12">Bifunctional protein HldE</fullName>
    </recommendedName>
    <domain>
        <recommendedName>
            <fullName evidence="12">D-beta-D-heptose 7-phosphate kinase</fullName>
            <ecNumber evidence="12">2.7.1.167</ecNumber>
        </recommendedName>
        <alternativeName>
            <fullName evidence="12">D-beta-D-heptose 7-phosphotransferase</fullName>
        </alternativeName>
        <alternativeName>
            <fullName evidence="12">D-glycero-beta-D-manno-heptose-7-phosphate kinase</fullName>
        </alternativeName>
    </domain>
    <domain>
        <recommendedName>
            <fullName evidence="12">D-beta-D-heptose 1-phosphate adenylyltransferase</fullName>
            <ecNumber evidence="12">2.7.7.70</ecNumber>
        </recommendedName>
        <alternativeName>
            <fullName evidence="12">D-glycero-beta-D-manno-heptose 1-phosphate adenylyltransferase</fullName>
        </alternativeName>
    </domain>
</protein>
<comment type="caution">
    <text evidence="16">The sequence shown here is derived from an EMBL/GenBank/DDBJ whole genome shotgun (WGS) entry which is preliminary data.</text>
</comment>
<dbReference type="SUPFAM" id="SSF53613">
    <property type="entry name" value="Ribokinase-like"/>
    <property type="match status" value="1"/>
</dbReference>
<feature type="binding site" evidence="12">
    <location>
        <begin position="206"/>
        <end position="209"/>
    </location>
    <ligand>
        <name>ATP</name>
        <dbReference type="ChEBI" id="CHEBI:30616"/>
    </ligand>
</feature>
<keyword evidence="17" id="KW-1185">Reference proteome</keyword>
<evidence type="ECO:0000256" key="1">
    <source>
        <dbReference type="ARBA" id="ARBA00002319"/>
    </source>
</evidence>
<comment type="function">
    <text evidence="1 12">Catalyzes the phosphorylation of D-glycero-D-manno-heptose 7-phosphate at the C-1 position to selectively form D-glycero-beta-D-manno-heptose-1,7-bisphosphate.</text>
</comment>
<name>A0A3S4F9Q7_9BRAD</name>
<dbReference type="GO" id="GO:0033786">
    <property type="term" value="F:heptose-1-phosphate adenylyltransferase activity"/>
    <property type="evidence" value="ECO:0007669"/>
    <property type="project" value="UniProtKB-UniRule"/>
</dbReference>
<dbReference type="NCBIfam" id="TIGR00125">
    <property type="entry name" value="cyt_tran_rel"/>
    <property type="match status" value="1"/>
</dbReference>
<dbReference type="Proteomes" id="UP000289200">
    <property type="component" value="Unassembled WGS sequence"/>
</dbReference>
<comment type="similarity">
    <text evidence="12">In the N-terminal section; belongs to the carbohydrate kinase PfkB family.</text>
</comment>
<keyword evidence="9 12" id="KW-0511">Multifunctional enzyme</keyword>
<evidence type="ECO:0000256" key="13">
    <source>
        <dbReference type="SAM" id="MobiDB-lite"/>
    </source>
</evidence>
<feature type="domain" description="Carbohydrate kinase PfkB" evidence="14">
    <location>
        <begin position="14"/>
        <end position="316"/>
    </location>
</feature>
<dbReference type="EC" id="2.7.7.70" evidence="12"/>
<dbReference type="UniPathway" id="UPA00356">
    <property type="reaction ID" value="UER00437"/>
</dbReference>
<evidence type="ECO:0000256" key="8">
    <source>
        <dbReference type="ARBA" id="ARBA00022840"/>
    </source>
</evidence>
<dbReference type="InterPro" id="IPR023030">
    <property type="entry name" value="Bifunc_HldE"/>
</dbReference>
<dbReference type="Pfam" id="PF01467">
    <property type="entry name" value="CTP_transf_like"/>
    <property type="match status" value="1"/>
</dbReference>
<feature type="region of interest" description="Cytidylyltransferase" evidence="12">
    <location>
        <begin position="359"/>
        <end position="505"/>
    </location>
</feature>
<evidence type="ECO:0000259" key="15">
    <source>
        <dbReference type="Pfam" id="PF01467"/>
    </source>
</evidence>
<dbReference type="EMBL" id="UWOC01000141">
    <property type="protein sequence ID" value="VCU09122.1"/>
    <property type="molecule type" value="Genomic_DNA"/>
</dbReference>
<dbReference type="NCBIfam" id="TIGR02199">
    <property type="entry name" value="rfaE_dom_II"/>
    <property type="match status" value="1"/>
</dbReference>
<comment type="catalytic activity">
    <reaction evidence="11 12">
        <text>D-glycero-beta-D-manno-heptose 1-phosphate + ATP + H(+) = ADP-D-glycero-beta-D-manno-heptose + diphosphate</text>
        <dbReference type="Rhea" id="RHEA:27465"/>
        <dbReference type="ChEBI" id="CHEBI:15378"/>
        <dbReference type="ChEBI" id="CHEBI:30616"/>
        <dbReference type="ChEBI" id="CHEBI:33019"/>
        <dbReference type="ChEBI" id="CHEBI:59967"/>
        <dbReference type="ChEBI" id="CHEBI:61593"/>
        <dbReference type="EC" id="2.7.7.70"/>
    </reaction>
</comment>
<dbReference type="PANTHER" id="PTHR46969:SF1">
    <property type="entry name" value="BIFUNCTIONAL PROTEIN HLDE"/>
    <property type="match status" value="1"/>
</dbReference>
<evidence type="ECO:0000256" key="2">
    <source>
        <dbReference type="ARBA" id="ARBA00003753"/>
    </source>
</evidence>
<dbReference type="InterPro" id="IPR011611">
    <property type="entry name" value="PfkB_dom"/>
</dbReference>
<evidence type="ECO:0000256" key="7">
    <source>
        <dbReference type="ARBA" id="ARBA00022777"/>
    </source>
</evidence>
<comment type="pathway">
    <text evidence="3">Bacterial outer membrane biogenesis; LPS core biosynthesis.</text>
</comment>
<comment type="function">
    <text evidence="2 12">Catalyzes the ADP transfer from ATP to D-glycero-beta-D-manno-heptose 1-phosphate, yielding ADP-D-glycero-beta-D-manno-heptose.</text>
</comment>
<dbReference type="InterPro" id="IPR011913">
    <property type="entry name" value="RfaE_dom_I"/>
</dbReference>
<dbReference type="InterPro" id="IPR011914">
    <property type="entry name" value="RfaE_dom_II"/>
</dbReference>
<dbReference type="GO" id="GO:0005524">
    <property type="term" value="F:ATP binding"/>
    <property type="evidence" value="ECO:0007669"/>
    <property type="project" value="UniProtKB-UniRule"/>
</dbReference>
<reference evidence="17" key="1">
    <citation type="submission" date="2018-10" db="EMBL/GenBank/DDBJ databases">
        <authorList>
            <person name="Peiro R."/>
            <person name="Begona"/>
            <person name="Cbmso G."/>
            <person name="Lopez M."/>
            <person name="Gonzalez S."/>
            <person name="Sacristan E."/>
            <person name="Castillo E."/>
        </authorList>
    </citation>
    <scope>NUCLEOTIDE SEQUENCE [LARGE SCALE GENOMIC DNA]</scope>
</reference>
<dbReference type="GO" id="GO:0033785">
    <property type="term" value="F:heptose 7-phosphate kinase activity"/>
    <property type="evidence" value="ECO:0007669"/>
    <property type="project" value="UniProtKB-UniRule"/>
</dbReference>
<feature type="domain" description="Cytidyltransferase-like" evidence="15">
    <location>
        <begin position="359"/>
        <end position="453"/>
    </location>
</feature>
<evidence type="ECO:0000313" key="16">
    <source>
        <dbReference type="EMBL" id="VCU09122.1"/>
    </source>
</evidence>
<dbReference type="EC" id="2.7.1.167" evidence="12"/>
<dbReference type="Pfam" id="PF00294">
    <property type="entry name" value="PfkB"/>
    <property type="match status" value="1"/>
</dbReference>
<keyword evidence="4 12" id="KW-0808">Transferase</keyword>
<dbReference type="InterPro" id="IPR002173">
    <property type="entry name" value="Carboh/pur_kinase_PfkB_CS"/>
</dbReference>
<keyword evidence="6 12" id="KW-0547">Nucleotide-binding</keyword>
<keyword evidence="8 12" id="KW-0067">ATP-binding</keyword>
<dbReference type="OrthoDB" id="9802794at2"/>
<dbReference type="GO" id="GO:0009244">
    <property type="term" value="P:lipopolysaccharide core region biosynthetic process"/>
    <property type="evidence" value="ECO:0007669"/>
    <property type="project" value="UniProtKB-UniPathway"/>
</dbReference>
<dbReference type="RefSeq" id="WP_129609076.1">
    <property type="nucleotide sequence ID" value="NZ_UWOC01000141.1"/>
</dbReference>
<dbReference type="GO" id="GO:0005829">
    <property type="term" value="C:cytosol"/>
    <property type="evidence" value="ECO:0007669"/>
    <property type="project" value="TreeGrafter"/>
</dbReference>
<feature type="region of interest" description="Ribokinase" evidence="12">
    <location>
        <begin position="1"/>
        <end position="330"/>
    </location>
</feature>
<keyword evidence="10 12" id="KW-0119">Carbohydrate metabolism</keyword>
<dbReference type="NCBIfam" id="TIGR02198">
    <property type="entry name" value="rfaE_dom_I"/>
    <property type="match status" value="1"/>
</dbReference>
<keyword evidence="7 12" id="KW-0418">Kinase</keyword>
<accession>A0A3S4F9Q7</accession>
<dbReference type="InterPro" id="IPR014729">
    <property type="entry name" value="Rossmann-like_a/b/a_fold"/>
</dbReference>
<gene>
    <name evidence="12 16" type="primary">hldE</name>
    <name evidence="16" type="ORF">RHODGE_RHODGE_02295</name>
</gene>
<organism evidence="16 17">
    <name type="scientific">Rhodoplanes serenus</name>
    <dbReference type="NCBI Taxonomy" id="200615"/>
    <lineage>
        <taxon>Bacteria</taxon>
        <taxon>Pseudomonadati</taxon>
        <taxon>Pseudomonadota</taxon>
        <taxon>Alphaproteobacteria</taxon>
        <taxon>Hyphomicrobiales</taxon>
        <taxon>Nitrobacteraceae</taxon>
        <taxon>Rhodoplanes</taxon>
    </lineage>
</organism>
<feature type="compositionally biased region" description="Low complexity" evidence="13">
    <location>
        <begin position="487"/>
        <end position="505"/>
    </location>
</feature>
<comment type="catalytic activity">
    <reaction evidence="12">
        <text>D-glycero-beta-D-manno-heptose 7-phosphate + ATP = D-glycero-beta-D-manno-heptose 1,7-bisphosphate + ADP + H(+)</text>
        <dbReference type="Rhea" id="RHEA:27473"/>
        <dbReference type="ChEBI" id="CHEBI:15378"/>
        <dbReference type="ChEBI" id="CHEBI:30616"/>
        <dbReference type="ChEBI" id="CHEBI:60204"/>
        <dbReference type="ChEBI" id="CHEBI:60208"/>
        <dbReference type="ChEBI" id="CHEBI:456216"/>
        <dbReference type="EC" id="2.7.1.167"/>
    </reaction>
</comment>
<feature type="region of interest" description="Disordered" evidence="13">
    <location>
        <begin position="482"/>
        <end position="505"/>
    </location>
</feature>
<dbReference type="PROSITE" id="PS00583">
    <property type="entry name" value="PFKB_KINASES_1"/>
    <property type="match status" value="1"/>
</dbReference>
<evidence type="ECO:0000256" key="12">
    <source>
        <dbReference type="HAMAP-Rule" id="MF_01603"/>
    </source>
</evidence>
<feature type="active site" evidence="12">
    <location>
        <position position="276"/>
    </location>
</feature>
<sequence>MLDFETYLARLPDQSVLCVGDLMLDQFVYGEVSRVSPEAPVPVIAVKREETQVGGAGNVACNIASLGASCVFVGVVGDDEAGQTLAAALGRLNGRLSAELVADAERPTTRKLRFVSEHYSSHLLRADWERPQPLGAAIETAVLARVEAALPRVTAVVLSDYAKGVLTPRVVRGVIAAARGRGVPVVVDPKGRDFSIYAGATLITPNRKELGEASRRPLADLDAVAAAAEELRRDSGCEALLVTLSEDGMLLKQGGRAAVHVPAHPVRVRDVSGAGDTVVAVLALMLAMGAPLDAAMRAANAAASVVVGKRGTATVSPLELRSRVLPAAALASEEKIVFDAAQLDDRVAAWRAQGLRIGFTNGCFDILHPGHVRVLTQARAACDRLVVGLNSDASVKRLKGEGRPIQDVVARADVLAALEAVDLVAVFEEDTPIELIRRLKPQVLVKGSDYRVDQVVGREVVEANGGEVVLVDIVPGHSTTGILKKSGQAPARAGGPALPAGRKPA</sequence>
<comment type="pathway">
    <text evidence="12">Nucleotide-sugar biosynthesis; ADP-L-glycero-beta-D-manno-heptose biosynthesis; ADP-L-glycero-beta-D-manno-heptose from D-glycero-beta-D-manno-heptose 7-phosphate: step 3/4.</text>
</comment>
<dbReference type="InterPro" id="IPR004821">
    <property type="entry name" value="Cyt_trans-like"/>
</dbReference>
<dbReference type="HAMAP" id="MF_01603">
    <property type="entry name" value="HldE"/>
    <property type="match status" value="1"/>
</dbReference>
<evidence type="ECO:0000256" key="10">
    <source>
        <dbReference type="ARBA" id="ARBA00023277"/>
    </source>
</evidence>
<evidence type="ECO:0000256" key="9">
    <source>
        <dbReference type="ARBA" id="ARBA00023268"/>
    </source>
</evidence>
<dbReference type="InterPro" id="IPR029056">
    <property type="entry name" value="Ribokinase-like"/>
</dbReference>
<dbReference type="Gene3D" id="3.40.1190.20">
    <property type="match status" value="1"/>
</dbReference>
<dbReference type="GO" id="GO:0097171">
    <property type="term" value="P:ADP-L-glycero-beta-D-manno-heptose biosynthetic process"/>
    <property type="evidence" value="ECO:0007669"/>
    <property type="project" value="UniProtKB-UniPathway"/>
</dbReference>
<dbReference type="GO" id="GO:0016773">
    <property type="term" value="F:phosphotransferase activity, alcohol group as acceptor"/>
    <property type="evidence" value="ECO:0007669"/>
    <property type="project" value="InterPro"/>
</dbReference>
<comment type="similarity">
    <text evidence="12">In the C-terminal section; belongs to the cytidylyltransferase family.</text>
</comment>
<keyword evidence="5 12" id="KW-0548">Nucleotidyltransferase</keyword>
<evidence type="ECO:0000259" key="14">
    <source>
        <dbReference type="Pfam" id="PF00294"/>
    </source>
</evidence>
<dbReference type="PANTHER" id="PTHR46969">
    <property type="entry name" value="BIFUNCTIONAL PROTEIN HLDE"/>
    <property type="match status" value="1"/>
</dbReference>
<dbReference type="Gene3D" id="3.40.50.620">
    <property type="entry name" value="HUPs"/>
    <property type="match status" value="1"/>
</dbReference>
<dbReference type="SUPFAM" id="SSF52374">
    <property type="entry name" value="Nucleotidylyl transferase"/>
    <property type="match status" value="1"/>
</dbReference>
<comment type="pathway">
    <text evidence="12">Nucleotide-sugar biosynthesis; ADP-L-glycero-beta-D-manno-heptose biosynthesis; ADP-L-glycero-beta-D-manno-heptose from D-glycero-beta-D-manno-heptose 7-phosphate: step 1/4.</text>
</comment>
<evidence type="ECO:0000256" key="5">
    <source>
        <dbReference type="ARBA" id="ARBA00022695"/>
    </source>
</evidence>
<evidence type="ECO:0000256" key="3">
    <source>
        <dbReference type="ARBA" id="ARBA00004713"/>
    </source>
</evidence>